<dbReference type="PANTHER" id="PTHR31157:SF1">
    <property type="entry name" value="SCP DOMAIN-CONTAINING PROTEIN"/>
    <property type="match status" value="1"/>
</dbReference>
<dbReference type="Gene3D" id="3.40.33.10">
    <property type="entry name" value="CAP"/>
    <property type="match status" value="2"/>
</dbReference>
<evidence type="ECO:0000256" key="1">
    <source>
        <dbReference type="SAM" id="SignalP"/>
    </source>
</evidence>
<reference evidence="3 4" key="1">
    <citation type="submission" date="2020-08" db="EMBL/GenBank/DDBJ databases">
        <title>Acidobacteriota in marine sediments use diverse sulfur dissimilation pathways.</title>
        <authorList>
            <person name="Wasmund K."/>
        </authorList>
    </citation>
    <scope>NUCLEOTIDE SEQUENCE [LARGE SCALE GENOMIC DNA]</scope>
    <source>
        <strain evidence="3">MAG AM4</strain>
    </source>
</reference>
<dbReference type="AlphaFoldDB" id="A0A8J7CLL1"/>
<dbReference type="InterPro" id="IPR014044">
    <property type="entry name" value="CAP_dom"/>
</dbReference>
<dbReference type="SUPFAM" id="SSF55797">
    <property type="entry name" value="PR-1-like"/>
    <property type="match status" value="1"/>
</dbReference>
<keyword evidence="1" id="KW-0732">Signal</keyword>
<gene>
    <name evidence="3" type="ORF">IFK94_08905</name>
</gene>
<feature type="chain" id="PRO_5035305367" evidence="1">
    <location>
        <begin position="24"/>
        <end position="296"/>
    </location>
</feature>
<protein>
    <submittedName>
        <fullName evidence="3">CAP domain-containing protein</fullName>
    </submittedName>
</protein>
<dbReference type="Proteomes" id="UP000648239">
    <property type="component" value="Unassembled WGS sequence"/>
</dbReference>
<feature type="signal peptide" evidence="1">
    <location>
        <begin position="1"/>
        <end position="23"/>
    </location>
</feature>
<evidence type="ECO:0000259" key="2">
    <source>
        <dbReference type="Pfam" id="PF00188"/>
    </source>
</evidence>
<dbReference type="PANTHER" id="PTHR31157">
    <property type="entry name" value="SCP DOMAIN-CONTAINING PROTEIN"/>
    <property type="match status" value="1"/>
</dbReference>
<comment type="caution">
    <text evidence="3">The sequence shown here is derived from an EMBL/GenBank/DDBJ whole genome shotgun (WGS) entry which is preliminary data.</text>
</comment>
<proteinExistence type="predicted"/>
<dbReference type="EMBL" id="JACXWD010000025">
    <property type="protein sequence ID" value="MBD3868233.1"/>
    <property type="molecule type" value="Genomic_DNA"/>
</dbReference>
<name>A0A8J7CLL1_9BACT</name>
<evidence type="ECO:0000313" key="3">
    <source>
        <dbReference type="EMBL" id="MBD3868233.1"/>
    </source>
</evidence>
<organism evidence="3 4">
    <name type="scientific">Candidatus Polarisedimenticola svalbardensis</name>
    <dbReference type="NCBI Taxonomy" id="2886004"/>
    <lineage>
        <taxon>Bacteria</taxon>
        <taxon>Pseudomonadati</taxon>
        <taxon>Acidobacteriota</taxon>
        <taxon>Candidatus Polarisedimenticolia</taxon>
        <taxon>Candidatus Polarisedimenticolales</taxon>
        <taxon>Candidatus Polarisedimenticolaceae</taxon>
        <taxon>Candidatus Polarisedimenticola</taxon>
    </lineage>
</organism>
<feature type="domain" description="SCP" evidence="2">
    <location>
        <begin position="174"/>
        <end position="293"/>
    </location>
</feature>
<accession>A0A8J7CLL1</accession>
<evidence type="ECO:0000313" key="4">
    <source>
        <dbReference type="Proteomes" id="UP000648239"/>
    </source>
</evidence>
<dbReference type="CDD" id="cd05379">
    <property type="entry name" value="CAP_bacterial"/>
    <property type="match status" value="1"/>
</dbReference>
<sequence>MSFSRKLLRLIVLAAAVCLPAVAARSPYPSPEDQIHRRISAARVQAGYSALERRDELDALARNRAAEIAARPADKRLSESMAPGMILQKAGIRYRRALERRILLRNIDQVSGVMEKWKAQATAWRTATTAELDAAGYGTAQADDGWIVFVAILVRDLAVRDSPEEIRAMEQAVLERINAIRTERGLAGLKPVKNLAMVARTHSRNMVDRDFLSHSDPLGTRPAGRVKASGIDFQGVAENITMNNHPDAPAVQAVQDWMDSPGHRRNILNGDFRATGIGLAVSDDGRYFFTQLFLVP</sequence>
<dbReference type="Pfam" id="PF00188">
    <property type="entry name" value="CAP"/>
    <property type="match status" value="1"/>
</dbReference>
<dbReference type="InterPro" id="IPR035940">
    <property type="entry name" value="CAP_sf"/>
</dbReference>